<dbReference type="InterPro" id="IPR039131">
    <property type="entry name" value="NDUFAF1"/>
</dbReference>
<gene>
    <name evidence="5" type="ORF">LDAN0321_LOCUS11351</name>
</gene>
<evidence type="ECO:0000313" key="5">
    <source>
        <dbReference type="EMBL" id="CAD9584601.1"/>
    </source>
</evidence>
<evidence type="ECO:0000256" key="3">
    <source>
        <dbReference type="SAM" id="SignalP"/>
    </source>
</evidence>
<dbReference type="PANTHER" id="PTHR13194">
    <property type="entry name" value="COMPLEX I INTERMEDIATE-ASSOCIATED PROTEIN 30"/>
    <property type="match status" value="1"/>
</dbReference>
<dbReference type="SUPFAM" id="SSF49785">
    <property type="entry name" value="Galactose-binding domain-like"/>
    <property type="match status" value="1"/>
</dbReference>
<dbReference type="PANTHER" id="PTHR13194:SF19">
    <property type="entry name" value="NAD(P)-BINDING ROSSMANN-FOLD SUPERFAMILY PROTEIN"/>
    <property type="match status" value="1"/>
</dbReference>
<organism evidence="5">
    <name type="scientific">Leptocylindrus danicus</name>
    <dbReference type="NCBI Taxonomy" id="163516"/>
    <lineage>
        <taxon>Eukaryota</taxon>
        <taxon>Sar</taxon>
        <taxon>Stramenopiles</taxon>
        <taxon>Ochrophyta</taxon>
        <taxon>Bacillariophyta</taxon>
        <taxon>Coscinodiscophyceae</taxon>
        <taxon>Chaetocerotophycidae</taxon>
        <taxon>Leptocylindrales</taxon>
        <taxon>Leptocylindraceae</taxon>
        <taxon>Leptocylindrus</taxon>
    </lineage>
</organism>
<feature type="signal peptide" evidence="3">
    <location>
        <begin position="1"/>
        <end position="19"/>
    </location>
</feature>
<feature type="domain" description="NADH:ubiquinone oxidoreductase intermediate-associated protein 30" evidence="4">
    <location>
        <begin position="97"/>
        <end position="259"/>
    </location>
</feature>
<accession>A0A7S2P8F6</accession>
<dbReference type="InterPro" id="IPR013857">
    <property type="entry name" value="NADH-UbQ_OxRdtase-assoc_prot30"/>
</dbReference>
<feature type="chain" id="PRO_5030868891" description="NADH:ubiquinone oxidoreductase intermediate-associated protein 30 domain-containing protein" evidence="3">
    <location>
        <begin position="20"/>
        <end position="265"/>
    </location>
</feature>
<dbReference type="AlphaFoldDB" id="A0A7S2P8F6"/>
<dbReference type="GO" id="GO:0010257">
    <property type="term" value="P:NADH dehydrogenase complex assembly"/>
    <property type="evidence" value="ECO:0007669"/>
    <property type="project" value="TreeGrafter"/>
</dbReference>
<dbReference type="EMBL" id="HBGY01017500">
    <property type="protein sequence ID" value="CAD9584601.1"/>
    <property type="molecule type" value="Transcribed_RNA"/>
</dbReference>
<evidence type="ECO:0000256" key="1">
    <source>
        <dbReference type="ARBA" id="ARBA00007884"/>
    </source>
</evidence>
<dbReference type="InterPro" id="IPR008979">
    <property type="entry name" value="Galactose-bd-like_sf"/>
</dbReference>
<keyword evidence="3" id="KW-0732">Signal</keyword>
<proteinExistence type="inferred from homology"/>
<protein>
    <recommendedName>
        <fullName evidence="4">NADH:ubiquinone oxidoreductase intermediate-associated protein 30 domain-containing protein</fullName>
    </recommendedName>
</protein>
<evidence type="ECO:0000259" key="4">
    <source>
        <dbReference type="Pfam" id="PF08547"/>
    </source>
</evidence>
<reference evidence="5" key="1">
    <citation type="submission" date="2021-01" db="EMBL/GenBank/DDBJ databases">
        <authorList>
            <person name="Corre E."/>
            <person name="Pelletier E."/>
            <person name="Niang G."/>
            <person name="Scheremetjew M."/>
            <person name="Finn R."/>
            <person name="Kale V."/>
            <person name="Holt S."/>
            <person name="Cochrane G."/>
            <person name="Meng A."/>
            <person name="Brown T."/>
            <person name="Cohen L."/>
        </authorList>
    </citation>
    <scope>NUCLEOTIDE SEQUENCE</scope>
    <source>
        <strain evidence="5">B650</strain>
    </source>
</reference>
<sequence length="265" mass="28780">MNARILLTIAALTIGSVHGFANPTEKGWKSRPAIPEIQQQSSSTTTPSERTPWDAVRFIKQSSKFINVNPFQPKTGTVVVQPGDVIWSAGGVNNKFSWSPLDDVVMGGASESNFDANTGIWSGTVTSANNGGFVGIRTSPSFALDMEQCQGIELKLKGGNGRRFKFVVRDSTDFNGVCWTSSFDAPKSGGGMFNIGFVGGKDSAKISFSKQVPTIFARTVPDQTFDLKNVVAFQLAYSKFEYDGDLNPNFELGEFSLQVMEVKVY</sequence>
<dbReference type="Pfam" id="PF08547">
    <property type="entry name" value="CIA30"/>
    <property type="match status" value="1"/>
</dbReference>
<feature type="region of interest" description="Disordered" evidence="2">
    <location>
        <begin position="26"/>
        <end position="52"/>
    </location>
</feature>
<name>A0A7S2P8F6_9STRA</name>
<dbReference type="GO" id="GO:0051082">
    <property type="term" value="F:unfolded protein binding"/>
    <property type="evidence" value="ECO:0007669"/>
    <property type="project" value="TreeGrafter"/>
</dbReference>
<evidence type="ECO:0000256" key="2">
    <source>
        <dbReference type="SAM" id="MobiDB-lite"/>
    </source>
</evidence>
<comment type="similarity">
    <text evidence="1">Belongs to the CIA30 family.</text>
</comment>